<feature type="domain" description="Acyl-CoA thioesterase-like N-terminal HotDog" evidence="1">
    <location>
        <begin position="27"/>
        <end position="108"/>
    </location>
</feature>
<dbReference type="InterPro" id="IPR029069">
    <property type="entry name" value="HotDog_dom_sf"/>
</dbReference>
<evidence type="ECO:0000259" key="2">
    <source>
        <dbReference type="Pfam" id="PF20789"/>
    </source>
</evidence>
<evidence type="ECO:0000313" key="4">
    <source>
        <dbReference type="Proteomes" id="UP000199529"/>
    </source>
</evidence>
<name>A0A1H3JB59_9PSEU</name>
<dbReference type="STRING" id="418495.SAMN05216215_102583"/>
<dbReference type="EMBL" id="FNOK01000025">
    <property type="protein sequence ID" value="SDY37067.1"/>
    <property type="molecule type" value="Genomic_DNA"/>
</dbReference>
<dbReference type="PANTHER" id="PTHR38110">
    <property type="entry name" value="CHROMOSOME 23, WHOLE GENOME SHOTGUN SEQUENCE"/>
    <property type="match status" value="1"/>
</dbReference>
<dbReference type="InterPro" id="IPR049450">
    <property type="entry name" value="ACOT8-like_C"/>
</dbReference>
<dbReference type="SUPFAM" id="SSF54637">
    <property type="entry name" value="Thioesterase/thiol ester dehydrase-isomerase"/>
    <property type="match status" value="2"/>
</dbReference>
<gene>
    <name evidence="3" type="ORF">SAMN05216215_102583</name>
</gene>
<dbReference type="Proteomes" id="UP000199529">
    <property type="component" value="Unassembled WGS sequence"/>
</dbReference>
<evidence type="ECO:0000313" key="3">
    <source>
        <dbReference type="EMBL" id="SDY37067.1"/>
    </source>
</evidence>
<proteinExistence type="predicted"/>
<dbReference type="InterPro" id="IPR049449">
    <property type="entry name" value="TesB_ACOT8-like_N"/>
</dbReference>
<dbReference type="Pfam" id="PF13622">
    <property type="entry name" value="4HBT_3"/>
    <property type="match status" value="1"/>
</dbReference>
<dbReference type="InterPro" id="IPR042171">
    <property type="entry name" value="Acyl-CoA_hotdog"/>
</dbReference>
<dbReference type="OrthoDB" id="5418286at2"/>
<dbReference type="Pfam" id="PF20789">
    <property type="entry name" value="4HBT_3C"/>
    <property type="match status" value="1"/>
</dbReference>
<feature type="domain" description="Acyl-CoA thioesterase-like C-terminal" evidence="2">
    <location>
        <begin position="136"/>
        <end position="260"/>
    </location>
</feature>
<dbReference type="Gene3D" id="2.40.160.210">
    <property type="entry name" value="Acyl-CoA thioesterase, double hotdog domain"/>
    <property type="match status" value="1"/>
</dbReference>
<reference evidence="4" key="1">
    <citation type="submission" date="2016-10" db="EMBL/GenBank/DDBJ databases">
        <authorList>
            <person name="Varghese N."/>
            <person name="Submissions S."/>
        </authorList>
    </citation>
    <scope>NUCLEOTIDE SEQUENCE [LARGE SCALE GENOMIC DNA]</scope>
    <source>
        <strain evidence="4">CGMCC 4.3530</strain>
    </source>
</reference>
<dbReference type="InterPro" id="IPR052389">
    <property type="entry name" value="Sec_Metab_Biosynth-Assoc"/>
</dbReference>
<sequence>MTEVLDPFAAATSVRSLGDGTFVAHLHPDWAVGERPHGGYLLALMARALGDVTGLAPLSISAQFLRPPRVGPVLVRTEVLKAGKTVTAARAQLEQSGQVCVDATVTLGKVPESEPEWSDLPDMPVNPPSTAIDLAATEARKYFALARVCDMRLDASTADFLNGGIGEPRLRLWAKPREAQPDLLFGLVAGDLTVPVTLNLGRFGWAPTVQLTALLRAQPANGWLRMVVDCRAVHGQWFDEDVMVIDSVGRLICQARQLALSP</sequence>
<dbReference type="PANTHER" id="PTHR38110:SF1">
    <property type="entry name" value="THIOESTERASE DOMAIN-CONTAINING PROTEIN"/>
    <property type="match status" value="1"/>
</dbReference>
<dbReference type="CDD" id="cd03443">
    <property type="entry name" value="PaaI_thioesterase"/>
    <property type="match status" value="1"/>
</dbReference>
<accession>A0A1H3JB59</accession>
<keyword evidence="4" id="KW-1185">Reference proteome</keyword>
<protein>
    <submittedName>
        <fullName evidence="3">Acyl-CoA thioesterase</fullName>
    </submittedName>
</protein>
<dbReference type="AlphaFoldDB" id="A0A1H3JB59"/>
<dbReference type="RefSeq" id="WP_093269443.1">
    <property type="nucleotide sequence ID" value="NZ_FNOK01000025.1"/>
</dbReference>
<organism evidence="3 4">
    <name type="scientific">Saccharopolyspora shandongensis</name>
    <dbReference type="NCBI Taxonomy" id="418495"/>
    <lineage>
        <taxon>Bacteria</taxon>
        <taxon>Bacillati</taxon>
        <taxon>Actinomycetota</taxon>
        <taxon>Actinomycetes</taxon>
        <taxon>Pseudonocardiales</taxon>
        <taxon>Pseudonocardiaceae</taxon>
        <taxon>Saccharopolyspora</taxon>
    </lineage>
</organism>
<evidence type="ECO:0000259" key="1">
    <source>
        <dbReference type="Pfam" id="PF13622"/>
    </source>
</evidence>